<protein>
    <submittedName>
        <fullName evidence="2">Unannotated protein</fullName>
    </submittedName>
</protein>
<dbReference type="AlphaFoldDB" id="A0A6J6P158"/>
<proteinExistence type="predicted"/>
<evidence type="ECO:0000313" key="2">
    <source>
        <dbReference type="EMBL" id="CAB4692891.1"/>
    </source>
</evidence>
<dbReference type="EMBL" id="CAEZXQ010000061">
    <property type="protein sequence ID" value="CAB4692891.1"/>
    <property type="molecule type" value="Genomic_DNA"/>
</dbReference>
<keyword evidence="1" id="KW-1133">Transmembrane helix</keyword>
<accession>A0A6J6P158</accession>
<keyword evidence="1" id="KW-0812">Transmembrane</keyword>
<evidence type="ECO:0000256" key="1">
    <source>
        <dbReference type="SAM" id="Phobius"/>
    </source>
</evidence>
<sequence length="134" mass="14930">MKNQLSNKISGSSEGSAITEFLIFTLPFFTVFLLLITQIHSKSISLLESNNLARQSVRAFVTSPNQEFAMARAYQVIEIYKSMQSQHNVQSRPINLIITCQSYPCFSPGNKVSATVSIGSLSKSTASEYVDLWR</sequence>
<name>A0A6J6P158_9ZZZZ</name>
<keyword evidence="1" id="KW-0472">Membrane</keyword>
<gene>
    <name evidence="2" type="ORF">UFOPK2576_00523</name>
</gene>
<organism evidence="2">
    <name type="scientific">freshwater metagenome</name>
    <dbReference type="NCBI Taxonomy" id="449393"/>
    <lineage>
        <taxon>unclassified sequences</taxon>
        <taxon>metagenomes</taxon>
        <taxon>ecological metagenomes</taxon>
    </lineage>
</organism>
<reference evidence="2" key="1">
    <citation type="submission" date="2020-05" db="EMBL/GenBank/DDBJ databases">
        <authorList>
            <person name="Chiriac C."/>
            <person name="Salcher M."/>
            <person name="Ghai R."/>
            <person name="Kavagutti S V."/>
        </authorList>
    </citation>
    <scope>NUCLEOTIDE SEQUENCE</scope>
</reference>
<feature type="transmembrane region" description="Helical" evidence="1">
    <location>
        <begin position="21"/>
        <end position="40"/>
    </location>
</feature>